<comment type="caution">
    <text evidence="1">The sequence shown here is derived from an EMBL/GenBank/DDBJ whole genome shotgun (WGS) entry which is preliminary data.</text>
</comment>
<name>A0A396I9D4_MEDTR</name>
<protein>
    <submittedName>
        <fullName evidence="1">Uncharacterized protein</fullName>
    </submittedName>
</protein>
<accession>A0A396I9D4</accession>
<reference evidence="2" key="1">
    <citation type="journal article" date="2018" name="Nat. Plants">
        <title>Whole-genome landscape of Medicago truncatula symbiotic genes.</title>
        <authorList>
            <person name="Pecrix Y."/>
            <person name="Staton S.E."/>
            <person name="Sallet E."/>
            <person name="Lelandais-Briere C."/>
            <person name="Moreau S."/>
            <person name="Carrere S."/>
            <person name="Blein T."/>
            <person name="Jardinaud M.F."/>
            <person name="Latrasse D."/>
            <person name="Zouine M."/>
            <person name="Zahm M."/>
            <person name="Kreplak J."/>
            <person name="Mayjonade B."/>
            <person name="Satge C."/>
            <person name="Perez M."/>
            <person name="Cauet S."/>
            <person name="Marande W."/>
            <person name="Chantry-Darmon C."/>
            <person name="Lopez-Roques C."/>
            <person name="Bouchez O."/>
            <person name="Berard A."/>
            <person name="Debelle F."/>
            <person name="Munos S."/>
            <person name="Bendahmane A."/>
            <person name="Berges H."/>
            <person name="Niebel A."/>
            <person name="Buitink J."/>
            <person name="Frugier F."/>
            <person name="Benhamed M."/>
            <person name="Crespi M."/>
            <person name="Gouzy J."/>
            <person name="Gamas P."/>
        </authorList>
    </citation>
    <scope>NUCLEOTIDE SEQUENCE [LARGE SCALE GENOMIC DNA]</scope>
    <source>
        <strain evidence="2">cv. Jemalong A17</strain>
    </source>
</reference>
<dbReference type="EMBL" id="PSQE01000004">
    <property type="protein sequence ID" value="RHN62219.1"/>
    <property type="molecule type" value="Genomic_DNA"/>
</dbReference>
<organism evidence="1 2">
    <name type="scientific">Medicago truncatula</name>
    <name type="common">Barrel medic</name>
    <name type="synonym">Medicago tribuloides</name>
    <dbReference type="NCBI Taxonomy" id="3880"/>
    <lineage>
        <taxon>Eukaryota</taxon>
        <taxon>Viridiplantae</taxon>
        <taxon>Streptophyta</taxon>
        <taxon>Embryophyta</taxon>
        <taxon>Tracheophyta</taxon>
        <taxon>Spermatophyta</taxon>
        <taxon>Magnoliopsida</taxon>
        <taxon>eudicotyledons</taxon>
        <taxon>Gunneridae</taxon>
        <taxon>Pentapetalae</taxon>
        <taxon>rosids</taxon>
        <taxon>fabids</taxon>
        <taxon>Fabales</taxon>
        <taxon>Fabaceae</taxon>
        <taxon>Papilionoideae</taxon>
        <taxon>50 kb inversion clade</taxon>
        <taxon>NPAAA clade</taxon>
        <taxon>Hologalegina</taxon>
        <taxon>IRL clade</taxon>
        <taxon>Trifolieae</taxon>
        <taxon>Medicago</taxon>
    </lineage>
</organism>
<dbReference type="AlphaFoldDB" id="A0A396I9D4"/>
<dbReference type="Proteomes" id="UP000265566">
    <property type="component" value="Chromosome 4"/>
</dbReference>
<proteinExistence type="predicted"/>
<evidence type="ECO:0000313" key="2">
    <source>
        <dbReference type="Proteomes" id="UP000265566"/>
    </source>
</evidence>
<sequence length="62" mass="7279">MIFEQLYRTPDCGFIFSIYCLVGSKRKGKRMLSKYILDRYTCCPSPLSLIIMYVIRQSKTDS</sequence>
<gene>
    <name evidence="1" type="ORF">MtrunA17_Chr4g0045051</name>
</gene>
<dbReference type="Gramene" id="rna24771">
    <property type="protein sequence ID" value="RHN62219.1"/>
    <property type="gene ID" value="gene24771"/>
</dbReference>
<evidence type="ECO:0000313" key="1">
    <source>
        <dbReference type="EMBL" id="RHN62219.1"/>
    </source>
</evidence>